<reference evidence="2" key="1">
    <citation type="submission" date="2018-05" db="EMBL/GenBank/DDBJ databases">
        <authorList>
            <person name="Lanie J.A."/>
            <person name="Ng W.-L."/>
            <person name="Kazmierczak K.M."/>
            <person name="Andrzejewski T.M."/>
            <person name="Davidsen T.M."/>
            <person name="Wayne K.J."/>
            <person name="Tettelin H."/>
            <person name="Glass J.I."/>
            <person name="Rusch D."/>
            <person name="Podicherti R."/>
            <person name="Tsui H.-C.T."/>
            <person name="Winkler M.E."/>
        </authorList>
    </citation>
    <scope>NUCLEOTIDE SEQUENCE</scope>
</reference>
<dbReference type="EMBL" id="UINC01197167">
    <property type="protein sequence ID" value="SVE14511.1"/>
    <property type="molecule type" value="Genomic_DNA"/>
</dbReference>
<name>A0A383B3P1_9ZZZZ</name>
<evidence type="ECO:0000256" key="1">
    <source>
        <dbReference type="SAM" id="MobiDB-lite"/>
    </source>
</evidence>
<proteinExistence type="predicted"/>
<dbReference type="AlphaFoldDB" id="A0A383B3P1"/>
<dbReference type="InterPro" id="IPR016024">
    <property type="entry name" value="ARM-type_fold"/>
</dbReference>
<sequence length="103" mass="11520">MVEESVESREERAKSSTSPEELEKLAEDKDYYVRSAVAENTNTPASLLDKLADDEEEYVRSAVTRNKNTPAAVLEKEGRKKCWGKSLAEDKSVDVRSNVAENP</sequence>
<dbReference type="SUPFAM" id="SSF48371">
    <property type="entry name" value="ARM repeat"/>
    <property type="match status" value="1"/>
</dbReference>
<feature type="region of interest" description="Disordered" evidence="1">
    <location>
        <begin position="1"/>
        <end position="27"/>
    </location>
</feature>
<dbReference type="InterPro" id="IPR011989">
    <property type="entry name" value="ARM-like"/>
</dbReference>
<feature type="compositionally biased region" description="Basic and acidic residues" evidence="1">
    <location>
        <begin position="1"/>
        <end position="14"/>
    </location>
</feature>
<dbReference type="Gene3D" id="1.25.10.10">
    <property type="entry name" value="Leucine-rich Repeat Variant"/>
    <property type="match status" value="1"/>
</dbReference>
<evidence type="ECO:0000313" key="2">
    <source>
        <dbReference type="EMBL" id="SVE14511.1"/>
    </source>
</evidence>
<feature type="non-terminal residue" evidence="2">
    <location>
        <position position="103"/>
    </location>
</feature>
<accession>A0A383B3P1</accession>
<gene>
    <name evidence="2" type="ORF">METZ01_LOCUS467365</name>
</gene>
<protein>
    <submittedName>
        <fullName evidence="2">Uncharacterized protein</fullName>
    </submittedName>
</protein>
<organism evidence="2">
    <name type="scientific">marine metagenome</name>
    <dbReference type="NCBI Taxonomy" id="408172"/>
    <lineage>
        <taxon>unclassified sequences</taxon>
        <taxon>metagenomes</taxon>
        <taxon>ecological metagenomes</taxon>
    </lineage>
</organism>